<sequence length="96" mass="10705">MATLAREWGVFAPWLRARMASCLSRFANHNCHKALNDVEEKGLIQRTRLCESDIGAKRGIQNASRNGLQNNIEEASHNHCRTTISNTAKDAGKITK</sequence>
<protein>
    <submittedName>
        <fullName evidence="1">Uncharacterized protein</fullName>
    </submittedName>
</protein>
<dbReference type="Proteomes" id="UP001150941">
    <property type="component" value="Unassembled WGS sequence"/>
</dbReference>
<reference evidence="1" key="2">
    <citation type="journal article" date="2023" name="IMA Fungus">
        <title>Comparative genomic study of the Penicillium genus elucidates a diverse pangenome and 15 lateral gene transfer events.</title>
        <authorList>
            <person name="Petersen C."/>
            <person name="Sorensen T."/>
            <person name="Nielsen M.R."/>
            <person name="Sondergaard T.E."/>
            <person name="Sorensen J.L."/>
            <person name="Fitzpatrick D.A."/>
            <person name="Frisvad J.C."/>
            <person name="Nielsen K.L."/>
        </authorList>
    </citation>
    <scope>NUCLEOTIDE SEQUENCE</scope>
    <source>
        <strain evidence="1">IBT 19713</strain>
    </source>
</reference>
<evidence type="ECO:0000313" key="1">
    <source>
        <dbReference type="EMBL" id="KAJ5225134.1"/>
    </source>
</evidence>
<accession>A0A9W9NS83</accession>
<comment type="caution">
    <text evidence="1">The sequence shown here is derived from an EMBL/GenBank/DDBJ whole genome shotgun (WGS) entry which is preliminary data.</text>
</comment>
<reference evidence="1" key="1">
    <citation type="submission" date="2022-11" db="EMBL/GenBank/DDBJ databases">
        <authorList>
            <person name="Petersen C."/>
        </authorList>
    </citation>
    <scope>NUCLEOTIDE SEQUENCE</scope>
    <source>
        <strain evidence="1">IBT 19713</strain>
    </source>
</reference>
<keyword evidence="2" id="KW-1185">Reference proteome</keyword>
<proteinExistence type="predicted"/>
<gene>
    <name evidence="1" type="ORF">N7468_006359</name>
</gene>
<evidence type="ECO:0000313" key="2">
    <source>
        <dbReference type="Proteomes" id="UP001150941"/>
    </source>
</evidence>
<organism evidence="1 2">
    <name type="scientific">Penicillium chermesinum</name>
    <dbReference type="NCBI Taxonomy" id="63820"/>
    <lineage>
        <taxon>Eukaryota</taxon>
        <taxon>Fungi</taxon>
        <taxon>Dikarya</taxon>
        <taxon>Ascomycota</taxon>
        <taxon>Pezizomycotina</taxon>
        <taxon>Eurotiomycetes</taxon>
        <taxon>Eurotiomycetidae</taxon>
        <taxon>Eurotiales</taxon>
        <taxon>Aspergillaceae</taxon>
        <taxon>Penicillium</taxon>
    </lineage>
</organism>
<dbReference type="AlphaFoldDB" id="A0A9W9NS83"/>
<dbReference type="EMBL" id="JAPQKS010000005">
    <property type="protein sequence ID" value="KAJ5225134.1"/>
    <property type="molecule type" value="Genomic_DNA"/>
</dbReference>
<name>A0A9W9NS83_9EURO</name>
<dbReference type="RefSeq" id="XP_058328545.1">
    <property type="nucleotide sequence ID" value="XM_058475655.1"/>
</dbReference>
<dbReference type="GeneID" id="83202958"/>